<reference evidence="4" key="1">
    <citation type="submission" date="2019-06" db="EMBL/GenBank/DDBJ databases">
        <authorList>
            <consortium name="Wellcome Sanger Institute Data Sharing"/>
        </authorList>
    </citation>
    <scope>NUCLEOTIDE SEQUENCE [LARGE SCALE GENOMIC DNA]</scope>
</reference>
<dbReference type="OMA" id="YHILYWE"/>
<dbReference type="PANTHER" id="PTHR20859:SF85">
    <property type="entry name" value="INTERFERON ALPHA_BETA RECEPTOR 1 ISOFORM X1"/>
    <property type="match status" value="1"/>
</dbReference>
<evidence type="ECO:0000313" key="4">
    <source>
        <dbReference type="Ensembl" id="ENSSFAP00005033248.1"/>
    </source>
</evidence>
<protein>
    <submittedName>
        <fullName evidence="4">Interferon alpha/beta receptor 1b-like</fullName>
    </submittedName>
</protein>
<dbReference type="Gene3D" id="2.60.40.10">
    <property type="entry name" value="Immunoglobulins"/>
    <property type="match status" value="2"/>
</dbReference>
<dbReference type="InterPro" id="IPR003961">
    <property type="entry name" value="FN3_dom"/>
</dbReference>
<dbReference type="Pfam" id="PF09294">
    <property type="entry name" value="Interfer-bind"/>
    <property type="match status" value="1"/>
</dbReference>
<dbReference type="InParanoid" id="A0A672HVI5"/>
<organism evidence="4 5">
    <name type="scientific">Salarias fasciatus</name>
    <name type="common">Jewelled blenny</name>
    <name type="synonym">Blennius fasciatus</name>
    <dbReference type="NCBI Taxonomy" id="181472"/>
    <lineage>
        <taxon>Eukaryota</taxon>
        <taxon>Metazoa</taxon>
        <taxon>Chordata</taxon>
        <taxon>Craniata</taxon>
        <taxon>Vertebrata</taxon>
        <taxon>Euteleostomi</taxon>
        <taxon>Actinopterygii</taxon>
        <taxon>Neopterygii</taxon>
        <taxon>Teleostei</taxon>
        <taxon>Neoteleostei</taxon>
        <taxon>Acanthomorphata</taxon>
        <taxon>Ovalentaria</taxon>
        <taxon>Blenniimorphae</taxon>
        <taxon>Blenniiformes</taxon>
        <taxon>Blennioidei</taxon>
        <taxon>Blenniidae</taxon>
        <taxon>Salariinae</taxon>
        <taxon>Salarias</taxon>
    </lineage>
</organism>
<feature type="chain" id="PRO_5025621666" evidence="2">
    <location>
        <begin position="33"/>
        <end position="417"/>
    </location>
</feature>
<keyword evidence="1" id="KW-1133">Transmembrane helix</keyword>
<gene>
    <name evidence="4" type="primary">LOC115403115</name>
</gene>
<evidence type="ECO:0000259" key="3">
    <source>
        <dbReference type="PROSITE" id="PS50853"/>
    </source>
</evidence>
<dbReference type="InterPro" id="IPR036116">
    <property type="entry name" value="FN3_sf"/>
</dbReference>
<reference evidence="4" key="3">
    <citation type="submission" date="2025-09" db="UniProtKB">
        <authorList>
            <consortium name="Ensembl"/>
        </authorList>
    </citation>
    <scope>IDENTIFICATION</scope>
</reference>
<dbReference type="GeneID" id="115403115"/>
<evidence type="ECO:0000256" key="2">
    <source>
        <dbReference type="SAM" id="SignalP"/>
    </source>
</evidence>
<dbReference type="OrthoDB" id="9944680at2759"/>
<evidence type="ECO:0000256" key="1">
    <source>
        <dbReference type="SAM" id="Phobius"/>
    </source>
</evidence>
<feature type="transmembrane region" description="Helical" evidence="1">
    <location>
        <begin position="244"/>
        <end position="273"/>
    </location>
</feature>
<dbReference type="GO" id="GO:0004904">
    <property type="term" value="F:interferon receptor activity"/>
    <property type="evidence" value="ECO:0007669"/>
    <property type="project" value="TreeGrafter"/>
</dbReference>
<feature type="signal peptide" evidence="2">
    <location>
        <begin position="1"/>
        <end position="32"/>
    </location>
</feature>
<evidence type="ECO:0000313" key="5">
    <source>
        <dbReference type="Proteomes" id="UP000472267"/>
    </source>
</evidence>
<sequence length="417" mass="46058">MSEDLEPGSMSVRPAVLFVCLFACCLHGSAAAAQPAPPHNVTVITLNTNYTLSWEYDSNVTNAHSVTFTTQYLPKFKLKYKKKNASWITACNESSQRFCDLTVLNLHYLGIFVLRVRANVNRGHSGWVQKEFCPDKDAAVGPPASVGLVPVGSNLQVSISDPMTTDNRSMKEHLPGLYYNIRYWEHSEDASASVISSETNVVTLPDLKARTWYCVSLQSRCDFYHKSSSFTTPRCMQTEGAVPWWQIFLYFLGSLVICFLLILFALFGVFWVFKTVKATFYPVSRLPAHFQQCRHDSTGSDIPPLFTPDSESDLCEKVIVCPQPGLLEEEIPSDEDLLEHRADLPSDNSGELSCQASSSSGDTGIYSAEGCSSLYQPDSAQSVSGASDCCRVPFEQVKMGDIKGEALIAGGVVDMWI</sequence>
<dbReference type="InterPro" id="IPR013783">
    <property type="entry name" value="Ig-like_fold"/>
</dbReference>
<dbReference type="InterPro" id="IPR015373">
    <property type="entry name" value="Interferon/interleukin_rcp_dom"/>
</dbReference>
<dbReference type="Ensembl" id="ENSSFAT00005034414.1">
    <property type="protein sequence ID" value="ENSSFAP00005033248.1"/>
    <property type="gene ID" value="ENSSFAG00005016814.1"/>
</dbReference>
<dbReference type="PANTHER" id="PTHR20859">
    <property type="entry name" value="INTERFERON/INTERLEUKIN RECEPTOR"/>
    <property type="match status" value="1"/>
</dbReference>
<dbReference type="Pfam" id="PF01108">
    <property type="entry name" value="Tissue_fac"/>
    <property type="match status" value="1"/>
</dbReference>
<feature type="domain" description="Fibronectin type-III" evidence="3">
    <location>
        <begin position="142"/>
        <end position="241"/>
    </location>
</feature>
<accession>A0A672HVI5</accession>
<dbReference type="PROSITE" id="PS50853">
    <property type="entry name" value="FN3"/>
    <property type="match status" value="1"/>
</dbReference>
<name>A0A672HVI5_SALFA</name>
<reference evidence="4" key="2">
    <citation type="submission" date="2025-08" db="UniProtKB">
        <authorList>
            <consortium name="Ensembl"/>
        </authorList>
    </citation>
    <scope>IDENTIFICATION</scope>
</reference>
<dbReference type="InterPro" id="IPR050650">
    <property type="entry name" value="Type-II_Cytokine-TF_Rcpt"/>
</dbReference>
<keyword evidence="1" id="KW-0472">Membrane</keyword>
<dbReference type="Proteomes" id="UP000472267">
    <property type="component" value="Chromosome 16"/>
</dbReference>
<dbReference type="RefSeq" id="XP_029967776.1">
    <property type="nucleotide sequence ID" value="XM_030111916.1"/>
</dbReference>
<keyword evidence="1" id="KW-0812">Transmembrane</keyword>
<dbReference type="GO" id="GO:0005886">
    <property type="term" value="C:plasma membrane"/>
    <property type="evidence" value="ECO:0007669"/>
    <property type="project" value="TreeGrafter"/>
</dbReference>
<dbReference type="SMART" id="SM00060">
    <property type="entry name" value="FN3"/>
    <property type="match status" value="2"/>
</dbReference>
<keyword evidence="2" id="KW-0732">Signal</keyword>
<dbReference type="AlphaFoldDB" id="A0A672HVI5"/>
<keyword evidence="5" id="KW-1185">Reference proteome</keyword>
<dbReference type="SUPFAM" id="SSF49265">
    <property type="entry name" value="Fibronectin type III"/>
    <property type="match status" value="2"/>
</dbReference>
<proteinExistence type="predicted"/>